<organism evidence="4 5">
    <name type="scientific">Ectocarpus siliculosus</name>
    <name type="common">Brown alga</name>
    <name type="synonym">Conferva siliculosa</name>
    <dbReference type="NCBI Taxonomy" id="2880"/>
    <lineage>
        <taxon>Eukaryota</taxon>
        <taxon>Sar</taxon>
        <taxon>Stramenopiles</taxon>
        <taxon>Ochrophyta</taxon>
        <taxon>PX clade</taxon>
        <taxon>Phaeophyceae</taxon>
        <taxon>Ectocarpales</taxon>
        <taxon>Ectocarpaceae</taxon>
        <taxon>Ectocarpus</taxon>
    </lineage>
</organism>
<keyword evidence="2" id="KW-0560">Oxidoreductase</keyword>
<dbReference type="InterPro" id="IPR002347">
    <property type="entry name" value="SDR_fam"/>
</dbReference>
<dbReference type="AlphaFoldDB" id="D7FQ66"/>
<keyword evidence="5" id="KW-1185">Reference proteome</keyword>
<evidence type="ECO:0000313" key="5">
    <source>
        <dbReference type="Proteomes" id="UP000002630"/>
    </source>
</evidence>
<reference evidence="4 5" key="1">
    <citation type="journal article" date="2010" name="Nature">
        <title>The Ectocarpus genome and the independent evolution of multicellularity in brown algae.</title>
        <authorList>
            <person name="Cock J.M."/>
            <person name="Sterck L."/>
            <person name="Rouze P."/>
            <person name="Scornet D."/>
            <person name="Allen A.E."/>
            <person name="Amoutzias G."/>
            <person name="Anthouard V."/>
            <person name="Artiguenave F."/>
            <person name="Aury J.M."/>
            <person name="Badger J.H."/>
            <person name="Beszteri B."/>
            <person name="Billiau K."/>
            <person name="Bonnet E."/>
            <person name="Bothwell J.H."/>
            <person name="Bowler C."/>
            <person name="Boyen C."/>
            <person name="Brownlee C."/>
            <person name="Carrano C.J."/>
            <person name="Charrier B."/>
            <person name="Cho G.Y."/>
            <person name="Coelho S.M."/>
            <person name="Collen J."/>
            <person name="Corre E."/>
            <person name="Da Silva C."/>
            <person name="Delage L."/>
            <person name="Delaroque N."/>
            <person name="Dittami S.M."/>
            <person name="Doulbeau S."/>
            <person name="Elias M."/>
            <person name="Farnham G."/>
            <person name="Gachon C.M."/>
            <person name="Gschloessl B."/>
            <person name="Heesch S."/>
            <person name="Jabbari K."/>
            <person name="Jubin C."/>
            <person name="Kawai H."/>
            <person name="Kimura K."/>
            <person name="Kloareg B."/>
            <person name="Kupper F.C."/>
            <person name="Lang D."/>
            <person name="Le Bail A."/>
            <person name="Leblanc C."/>
            <person name="Lerouge P."/>
            <person name="Lohr M."/>
            <person name="Lopez P.J."/>
            <person name="Martens C."/>
            <person name="Maumus F."/>
            <person name="Michel G."/>
            <person name="Miranda-Saavedra D."/>
            <person name="Morales J."/>
            <person name="Moreau H."/>
            <person name="Motomura T."/>
            <person name="Nagasato C."/>
            <person name="Napoli C.A."/>
            <person name="Nelson D.R."/>
            <person name="Nyvall-Collen P."/>
            <person name="Peters A.F."/>
            <person name="Pommier C."/>
            <person name="Potin P."/>
            <person name="Poulain J."/>
            <person name="Quesneville H."/>
            <person name="Read B."/>
            <person name="Rensing S.A."/>
            <person name="Ritter A."/>
            <person name="Rousvoal S."/>
            <person name="Samanta M."/>
            <person name="Samson G."/>
            <person name="Schroeder D.C."/>
            <person name="Segurens B."/>
            <person name="Strittmatter M."/>
            <person name="Tonon T."/>
            <person name="Tregear J.W."/>
            <person name="Valentin K."/>
            <person name="von Dassow P."/>
            <person name="Yamagishi T."/>
            <person name="Van de Peer Y."/>
            <person name="Wincker P."/>
        </authorList>
    </citation>
    <scope>NUCLEOTIDE SEQUENCE [LARGE SCALE GENOMIC DNA]</scope>
    <source>
        <strain evidence="5">Ec32 / CCAP1310/4</strain>
    </source>
</reference>
<dbReference type="InterPro" id="IPR036291">
    <property type="entry name" value="NAD(P)-bd_dom_sf"/>
</dbReference>
<comment type="similarity">
    <text evidence="1">Belongs to the short-chain dehydrogenases/reductases (SDR) family.</text>
</comment>
<dbReference type="OMA" id="NTTWCAT"/>
<dbReference type="eggNOG" id="KOG1208">
    <property type="taxonomic scope" value="Eukaryota"/>
</dbReference>
<dbReference type="Proteomes" id="UP000002630">
    <property type="component" value="Linkage Group LG02"/>
</dbReference>
<dbReference type="PRINTS" id="PR00081">
    <property type="entry name" value="GDHRDH"/>
</dbReference>
<dbReference type="PANTHER" id="PTHR24320:SF148">
    <property type="entry name" value="NAD(P)-BINDING ROSSMANN-FOLD SUPERFAMILY PROTEIN"/>
    <property type="match status" value="1"/>
</dbReference>
<name>D7FQ66_ECTSI</name>
<dbReference type="OrthoDB" id="157221at2759"/>
<evidence type="ECO:0000256" key="2">
    <source>
        <dbReference type="ARBA" id="ARBA00023002"/>
    </source>
</evidence>
<dbReference type="PANTHER" id="PTHR24320">
    <property type="entry name" value="RETINOL DEHYDROGENASE"/>
    <property type="match status" value="1"/>
</dbReference>
<proteinExistence type="inferred from homology"/>
<gene>
    <name evidence="4" type="ORF">Esi_0002_0188</name>
</gene>
<keyword evidence="3" id="KW-0732">Signal</keyword>
<dbReference type="STRING" id="2880.D7FQ66"/>
<dbReference type="GO" id="GO:0016491">
    <property type="term" value="F:oxidoreductase activity"/>
    <property type="evidence" value="ECO:0007669"/>
    <property type="project" value="UniProtKB-KW"/>
</dbReference>
<sequence length="341" mass="35866">MRLARLSPLPLVLPLLCVVAGVASTASKLIIVTGANSGIGKECCRHLAALGGYRVMMACRNVTAGHEAANDILRQHPDACVECHPLDLASFSSVRSFAKSAVGGRAVSAVIHNAGVMAVPYRTTVDGHELTFQVNHLAQFFLTELLLPNLRRAYRDTGELSRVVIVASGAHRWASTNNQGAAGGLARGAGAAQHEVGAGGISYATEMSRGWGKWQAYAGSKLCNVLYAAELTRRYGGEDSGVVGVAVRPGTVRTAIARHSPLLRFIFTLVQPFLTSVEKAGEVVSNAAVDPYVAAGAYYDKDVRTPASAAGQDMELQAALWAVTMNILVSGGDLQRAVDLG</sequence>
<dbReference type="EMBL" id="FN648375">
    <property type="protein sequence ID" value="CBJ48398.1"/>
    <property type="molecule type" value="Genomic_DNA"/>
</dbReference>
<dbReference type="EMBL" id="FN649727">
    <property type="protein sequence ID" value="CBJ48398.1"/>
    <property type="molecule type" value="Genomic_DNA"/>
</dbReference>
<accession>D7FQ66</accession>
<feature type="signal peptide" evidence="3">
    <location>
        <begin position="1"/>
        <end position="24"/>
    </location>
</feature>
<evidence type="ECO:0000256" key="3">
    <source>
        <dbReference type="SAM" id="SignalP"/>
    </source>
</evidence>
<evidence type="ECO:0000256" key="1">
    <source>
        <dbReference type="ARBA" id="ARBA00006484"/>
    </source>
</evidence>
<evidence type="ECO:0000313" key="4">
    <source>
        <dbReference type="EMBL" id="CBJ48398.1"/>
    </source>
</evidence>
<feature type="chain" id="PRO_5003095659" evidence="3">
    <location>
        <begin position="25"/>
        <end position="341"/>
    </location>
</feature>
<protein>
    <submittedName>
        <fullName evidence="4">Oxidoreductase</fullName>
    </submittedName>
</protein>
<dbReference type="Pfam" id="PF00106">
    <property type="entry name" value="adh_short"/>
    <property type="match status" value="1"/>
</dbReference>
<dbReference type="Gene3D" id="3.40.50.720">
    <property type="entry name" value="NAD(P)-binding Rossmann-like Domain"/>
    <property type="match status" value="1"/>
</dbReference>
<dbReference type="SUPFAM" id="SSF51735">
    <property type="entry name" value="NAD(P)-binding Rossmann-fold domains"/>
    <property type="match status" value="1"/>
</dbReference>
<dbReference type="InParanoid" id="D7FQ66"/>